<feature type="region of interest" description="Disordered" evidence="1">
    <location>
        <begin position="1"/>
        <end position="51"/>
    </location>
</feature>
<reference evidence="2" key="1">
    <citation type="submission" date="2022-06" db="EMBL/GenBank/DDBJ databases">
        <authorList>
            <person name="Berger JAMES D."/>
            <person name="Berger JAMES D."/>
        </authorList>
    </citation>
    <scope>NUCLEOTIDE SEQUENCE [LARGE SCALE GENOMIC DNA]</scope>
</reference>
<organism evidence="2 3">
    <name type="scientific">Trichobilharzia regenti</name>
    <name type="common">Nasal bird schistosome</name>
    <dbReference type="NCBI Taxonomy" id="157069"/>
    <lineage>
        <taxon>Eukaryota</taxon>
        <taxon>Metazoa</taxon>
        <taxon>Spiralia</taxon>
        <taxon>Lophotrochozoa</taxon>
        <taxon>Platyhelminthes</taxon>
        <taxon>Trematoda</taxon>
        <taxon>Digenea</taxon>
        <taxon>Strigeidida</taxon>
        <taxon>Schistosomatoidea</taxon>
        <taxon>Schistosomatidae</taxon>
        <taxon>Trichobilharzia</taxon>
    </lineage>
</organism>
<reference evidence="3" key="2">
    <citation type="submission" date="2023-11" db="UniProtKB">
        <authorList>
            <consortium name="WormBaseParasite"/>
        </authorList>
    </citation>
    <scope>IDENTIFICATION</scope>
</reference>
<dbReference type="WBParaSite" id="TREG1_50820.1">
    <property type="protein sequence ID" value="TREG1_50820.1"/>
    <property type="gene ID" value="TREG1_50820"/>
</dbReference>
<evidence type="ECO:0000313" key="2">
    <source>
        <dbReference type="Proteomes" id="UP000050795"/>
    </source>
</evidence>
<sequence>MTSSHRSGREDHRMEVRNAEHVNGEMEVRANTRQSNVSDKMTSNSNLNNDDRKIIEDGFPLLLETSRTECTEGENKNLTTAVNLLNGKCSPRDNVEGCLLQIKNQSNSNINQNGHTGNNDIMEKYLRLSLDNQSKSPIPEQNNGTVQSKLTNGFHSVSPKSNIRSWFENNHNFSSSESDISLNKTRNGHFTPLESLNNHEKIQNGDEVDSGSDYIW</sequence>
<evidence type="ECO:0000256" key="1">
    <source>
        <dbReference type="SAM" id="MobiDB-lite"/>
    </source>
</evidence>
<keyword evidence="2" id="KW-1185">Reference proteome</keyword>
<feature type="compositionally biased region" description="Basic and acidic residues" evidence="1">
    <location>
        <begin position="7"/>
        <end position="30"/>
    </location>
</feature>
<feature type="compositionally biased region" description="Polar residues" evidence="1">
    <location>
        <begin position="31"/>
        <end position="48"/>
    </location>
</feature>
<accession>A0AA85JWE7</accession>
<name>A0AA85JWE7_TRIRE</name>
<proteinExistence type="predicted"/>
<evidence type="ECO:0000313" key="3">
    <source>
        <dbReference type="WBParaSite" id="TREG1_50820.1"/>
    </source>
</evidence>
<dbReference type="Proteomes" id="UP000050795">
    <property type="component" value="Unassembled WGS sequence"/>
</dbReference>
<dbReference type="AlphaFoldDB" id="A0AA85JWE7"/>
<protein>
    <submittedName>
        <fullName evidence="3">Uncharacterized protein</fullName>
    </submittedName>
</protein>